<reference evidence="7" key="1">
    <citation type="submission" date="2021-01" db="EMBL/GenBank/DDBJ databases">
        <authorList>
            <person name="Corre E."/>
            <person name="Pelletier E."/>
            <person name="Niang G."/>
            <person name="Scheremetjew M."/>
            <person name="Finn R."/>
            <person name="Kale V."/>
            <person name="Holt S."/>
            <person name="Cochrane G."/>
            <person name="Meng A."/>
            <person name="Brown T."/>
            <person name="Cohen L."/>
        </authorList>
    </citation>
    <scope>NUCLEOTIDE SEQUENCE</scope>
    <source>
        <strain evidence="7">CCMP645</strain>
    </source>
</reference>
<organism evidence="7">
    <name type="scientific">Chrysotila carterae</name>
    <name type="common">Marine alga</name>
    <name type="synonym">Syracosphaera carterae</name>
    <dbReference type="NCBI Taxonomy" id="13221"/>
    <lineage>
        <taxon>Eukaryota</taxon>
        <taxon>Haptista</taxon>
        <taxon>Haptophyta</taxon>
        <taxon>Prymnesiophyceae</taxon>
        <taxon>Isochrysidales</taxon>
        <taxon>Isochrysidaceae</taxon>
        <taxon>Chrysotila</taxon>
    </lineage>
</organism>
<keyword evidence="3 5" id="KW-1133">Transmembrane helix</keyword>
<evidence type="ECO:0000256" key="4">
    <source>
        <dbReference type="ARBA" id="ARBA00023136"/>
    </source>
</evidence>
<dbReference type="GO" id="GO:0015179">
    <property type="term" value="F:L-amino acid transmembrane transporter activity"/>
    <property type="evidence" value="ECO:0007669"/>
    <property type="project" value="TreeGrafter"/>
</dbReference>
<feature type="transmembrane region" description="Helical" evidence="5">
    <location>
        <begin position="460"/>
        <end position="484"/>
    </location>
</feature>
<feature type="domain" description="Amino acid transporter transmembrane" evidence="6">
    <location>
        <begin position="106"/>
        <end position="480"/>
    </location>
</feature>
<dbReference type="EMBL" id="HBIZ01028919">
    <property type="protein sequence ID" value="CAE0765776.1"/>
    <property type="molecule type" value="Transcribed_RNA"/>
</dbReference>
<feature type="transmembrane region" description="Helical" evidence="5">
    <location>
        <begin position="104"/>
        <end position="129"/>
    </location>
</feature>
<evidence type="ECO:0000256" key="3">
    <source>
        <dbReference type="ARBA" id="ARBA00022989"/>
    </source>
</evidence>
<feature type="transmembrane region" description="Helical" evidence="5">
    <location>
        <begin position="181"/>
        <end position="201"/>
    </location>
</feature>
<dbReference type="InterPro" id="IPR013057">
    <property type="entry name" value="AA_transpt_TM"/>
</dbReference>
<dbReference type="PANTHER" id="PTHR22950">
    <property type="entry name" value="AMINO ACID TRANSPORTER"/>
    <property type="match status" value="1"/>
</dbReference>
<proteinExistence type="predicted"/>
<evidence type="ECO:0000256" key="1">
    <source>
        <dbReference type="ARBA" id="ARBA00004141"/>
    </source>
</evidence>
<evidence type="ECO:0000256" key="5">
    <source>
        <dbReference type="SAM" id="Phobius"/>
    </source>
</evidence>
<keyword evidence="4 5" id="KW-0472">Membrane</keyword>
<comment type="subcellular location">
    <subcellularLocation>
        <location evidence="1">Membrane</location>
        <topology evidence="1">Multi-pass membrane protein</topology>
    </subcellularLocation>
</comment>
<accession>A0A7S4BHV5</accession>
<sequence>METGTRNEAVVDLHKALLTESAAIAGSQSVPVMSGTARALKTPGGFRRAYLHAQADAKGIAEDARPAAWSESLLSTVRPLARVGYFEHALGLSIGTETASRGDVGVVATVIGILKSFLGSGLLFLPGAYASAGWALASVLLVAIAALNAVCIGLLLEACVASGVSDFGQLALRASGPIGKTCVHVSLVVSQFSTVICYFLFIAEVANSLDSEAYIDNTALAALEFAAMAPLGLLRSVAQLETPMLLADAGIFAGLAVVLYTLMHTLSTVGAAPTAVAFDLSSCGIFMGTAIFTFEGLPLVLPIRNAMQKRERFWPLFQPSFTFIVVLFVFIGAAGYLTFGADTPPVLLSALPNTAVANVTKLVYVLALVLSTPLQFIPAARVTELWVFGEKTKEADRVWGTNALRIGEYVCFALVALYGHEFFQVILALTGALTCAPIAFIYPSWFHLKTAATSRWSKAVDYGCLCLGVAAMLFVFSQAIGTIAEKL</sequence>
<dbReference type="GO" id="GO:0016020">
    <property type="term" value="C:membrane"/>
    <property type="evidence" value="ECO:0007669"/>
    <property type="project" value="UniProtKB-SubCell"/>
</dbReference>
<protein>
    <recommendedName>
        <fullName evidence="6">Amino acid transporter transmembrane domain-containing protein</fullName>
    </recommendedName>
</protein>
<feature type="transmembrane region" description="Helical" evidence="5">
    <location>
        <begin position="135"/>
        <end position="160"/>
    </location>
</feature>
<keyword evidence="2 5" id="KW-0812">Transmembrane</keyword>
<name>A0A7S4BHV5_CHRCT</name>
<evidence type="ECO:0000313" key="7">
    <source>
        <dbReference type="EMBL" id="CAE0765776.1"/>
    </source>
</evidence>
<feature type="transmembrane region" description="Helical" evidence="5">
    <location>
        <begin position="425"/>
        <end position="448"/>
    </location>
</feature>
<feature type="transmembrane region" description="Helical" evidence="5">
    <location>
        <begin position="213"/>
        <end position="233"/>
    </location>
</feature>
<evidence type="ECO:0000259" key="6">
    <source>
        <dbReference type="Pfam" id="PF01490"/>
    </source>
</evidence>
<dbReference type="PANTHER" id="PTHR22950:SF666">
    <property type="entry name" value="VACUOLAR AMINO ACID TRANSPORTER 4"/>
    <property type="match status" value="1"/>
</dbReference>
<feature type="transmembrane region" description="Helical" evidence="5">
    <location>
        <begin position="313"/>
        <end position="339"/>
    </location>
</feature>
<feature type="transmembrane region" description="Helical" evidence="5">
    <location>
        <begin position="398"/>
        <end position="419"/>
    </location>
</feature>
<feature type="transmembrane region" description="Helical" evidence="5">
    <location>
        <begin position="359"/>
        <end position="377"/>
    </location>
</feature>
<feature type="transmembrane region" description="Helical" evidence="5">
    <location>
        <begin position="245"/>
        <end position="263"/>
    </location>
</feature>
<dbReference type="AlphaFoldDB" id="A0A7S4BHV5"/>
<dbReference type="Pfam" id="PF01490">
    <property type="entry name" value="Aa_trans"/>
    <property type="match status" value="1"/>
</dbReference>
<feature type="transmembrane region" description="Helical" evidence="5">
    <location>
        <begin position="275"/>
        <end position="301"/>
    </location>
</feature>
<evidence type="ECO:0000256" key="2">
    <source>
        <dbReference type="ARBA" id="ARBA00022692"/>
    </source>
</evidence>
<gene>
    <name evidence="7" type="ORF">PCAR00345_LOCUS18388</name>
</gene>